<protein>
    <submittedName>
        <fullName evidence="2">Uncharacterized protein</fullName>
    </submittedName>
</protein>
<accession>A0AA36JDU7</accession>
<evidence type="ECO:0000313" key="2">
    <source>
        <dbReference type="EMBL" id="CAJ1404380.1"/>
    </source>
</evidence>
<dbReference type="EMBL" id="CAUJNA010003538">
    <property type="protein sequence ID" value="CAJ1404380.1"/>
    <property type="molecule type" value="Genomic_DNA"/>
</dbReference>
<name>A0AA36JDU7_9DINO</name>
<gene>
    <name evidence="1" type="ORF">EVOR1521_LOCUS26831</name>
    <name evidence="2" type="ORF">EVOR1521_LOCUS26833</name>
</gene>
<keyword evidence="3" id="KW-1185">Reference proteome</keyword>
<dbReference type="EMBL" id="CAUJNA010003538">
    <property type="protein sequence ID" value="CAJ1404378.1"/>
    <property type="molecule type" value="Genomic_DNA"/>
</dbReference>
<reference evidence="2" key="1">
    <citation type="submission" date="2023-08" db="EMBL/GenBank/DDBJ databases">
        <authorList>
            <person name="Chen Y."/>
            <person name="Shah S."/>
            <person name="Dougan E. K."/>
            <person name="Thang M."/>
            <person name="Chan C."/>
        </authorList>
    </citation>
    <scope>NUCLEOTIDE SEQUENCE</scope>
</reference>
<evidence type="ECO:0000313" key="1">
    <source>
        <dbReference type="EMBL" id="CAJ1404378.1"/>
    </source>
</evidence>
<dbReference type="Proteomes" id="UP001178507">
    <property type="component" value="Unassembled WGS sequence"/>
</dbReference>
<comment type="caution">
    <text evidence="2">The sequence shown here is derived from an EMBL/GenBank/DDBJ whole genome shotgun (WGS) entry which is preliminary data.</text>
</comment>
<organism evidence="2 3">
    <name type="scientific">Effrenium voratum</name>
    <dbReference type="NCBI Taxonomy" id="2562239"/>
    <lineage>
        <taxon>Eukaryota</taxon>
        <taxon>Sar</taxon>
        <taxon>Alveolata</taxon>
        <taxon>Dinophyceae</taxon>
        <taxon>Suessiales</taxon>
        <taxon>Symbiodiniaceae</taxon>
        <taxon>Effrenium</taxon>
    </lineage>
</organism>
<dbReference type="AlphaFoldDB" id="A0AA36JDU7"/>
<proteinExistence type="predicted"/>
<sequence length="100" mass="10852">MLASQRVAGSAVTLPITASADEQPQAKPTGAARLSQELQPRCLAKVRIAPVQKPIQLSQGLTSAQAFSCLQQVNSGWFIIWSSGMRVDVHFNLPRPGQRR</sequence>
<evidence type="ECO:0000313" key="3">
    <source>
        <dbReference type="Proteomes" id="UP001178507"/>
    </source>
</evidence>